<name>W8ACE6_CERCA</name>
<dbReference type="OrthoDB" id="8014496at2759"/>
<dbReference type="EMBL" id="GAMC01020995">
    <property type="protein sequence ID" value="JAB85560.1"/>
    <property type="molecule type" value="mRNA"/>
</dbReference>
<evidence type="ECO:0008006" key="2">
    <source>
        <dbReference type="Google" id="ProtNLM"/>
    </source>
</evidence>
<dbReference type="InterPro" id="IPR013783">
    <property type="entry name" value="Ig-like_fold"/>
</dbReference>
<reference evidence="1" key="2">
    <citation type="journal article" date="2014" name="BMC Genomics">
        <title>A genomic perspective to assessing quality of mass-reared SIT flies used in Mediterranean fruit fly (Ceratitis capitata) eradication in California.</title>
        <authorList>
            <person name="Calla B."/>
            <person name="Hall B."/>
            <person name="Hou S."/>
            <person name="Geib S.M."/>
        </authorList>
    </citation>
    <scope>NUCLEOTIDE SEQUENCE</scope>
</reference>
<reference evidence="1" key="1">
    <citation type="submission" date="2013-07" db="EMBL/GenBank/DDBJ databases">
        <authorList>
            <person name="Geib S."/>
        </authorList>
    </citation>
    <scope>NUCLEOTIDE SEQUENCE</scope>
</reference>
<dbReference type="InterPro" id="IPR033305">
    <property type="entry name" value="Hydin-like"/>
</dbReference>
<dbReference type="GO" id="GO:1904158">
    <property type="term" value="P:axonemal central apparatus assembly"/>
    <property type="evidence" value="ECO:0007669"/>
    <property type="project" value="TreeGrafter"/>
</dbReference>
<proteinExistence type="evidence at transcript level"/>
<organism evidence="1">
    <name type="scientific">Ceratitis capitata</name>
    <name type="common">Mediterranean fruit fly</name>
    <name type="synonym">Tephritis capitata</name>
    <dbReference type="NCBI Taxonomy" id="7213"/>
    <lineage>
        <taxon>Eukaryota</taxon>
        <taxon>Metazoa</taxon>
        <taxon>Ecdysozoa</taxon>
        <taxon>Arthropoda</taxon>
        <taxon>Hexapoda</taxon>
        <taxon>Insecta</taxon>
        <taxon>Pterygota</taxon>
        <taxon>Neoptera</taxon>
        <taxon>Endopterygota</taxon>
        <taxon>Diptera</taxon>
        <taxon>Brachycera</taxon>
        <taxon>Muscomorpha</taxon>
        <taxon>Tephritoidea</taxon>
        <taxon>Tephritidae</taxon>
        <taxon>Ceratitis</taxon>
        <taxon>Ceratitis</taxon>
    </lineage>
</organism>
<accession>W8ACE6</accession>
<dbReference type="GO" id="GO:0003341">
    <property type="term" value="P:cilium movement"/>
    <property type="evidence" value="ECO:0007669"/>
    <property type="project" value="TreeGrafter"/>
</dbReference>
<dbReference type="EMBL" id="GAMC01020993">
    <property type="protein sequence ID" value="JAB85562.1"/>
    <property type="molecule type" value="mRNA"/>
</dbReference>
<dbReference type="Gene3D" id="2.60.40.10">
    <property type="entry name" value="Immunoglobulins"/>
    <property type="match status" value="1"/>
</dbReference>
<dbReference type="GO" id="GO:0005930">
    <property type="term" value="C:axoneme"/>
    <property type="evidence" value="ECO:0007669"/>
    <property type="project" value="TreeGrafter"/>
</dbReference>
<protein>
    <recommendedName>
        <fullName evidence="2">Hydrocephalus-inducing protein</fullName>
    </recommendedName>
</protein>
<dbReference type="PANTHER" id="PTHR23053">
    <property type="entry name" value="DLEC1 DELETED IN LUNG AND ESOPHAGEAL CANCER 1"/>
    <property type="match status" value="1"/>
</dbReference>
<evidence type="ECO:0000313" key="1">
    <source>
        <dbReference type="EMBL" id="JAB85560.1"/>
    </source>
</evidence>
<dbReference type="EMBL" id="GAMC01020991">
    <property type="protein sequence ID" value="JAB85564.1"/>
    <property type="molecule type" value="mRNA"/>
</dbReference>
<sequence length="1916" mass="221039">MAKTNFCCSAKQYYSHMSNLVDTLIIVPRVIICKKINKREMYTQVITVKNKGLYPRNLNYFTDSLMDTNIIFPLSWEHVYLQPDEIFEFKVVIAPNENSLHNAIRHIFIESEHPNITFEIPIIVLKGMNKCYVPNSIDFPSTVPNEISYYDFIAYNPTKKALKFLFMSKLKNVKVSQTKTQVPPHEHLRILLALKVTESRLTQNIMKIKVDTANVELKIMHIPLHNSYYINTNFINFEELKYERESTRNFMICNEGEDDINIMTKYLTEQSQLDEKYEFELGTRRSRISSVLSYSSFTTILQAMEPSCVLVAYKHFRLHEESFIIKGKSSKEINITFHPVTLAECDFSEETVSPHRVRTQLFLSIQQENDSVNRKAINIQGFIIGPQVEMTPKEIYLRNVYMGEEHCTLVKALNIDGKINAHIKFKDVYNADTAGAVVTPEEGYVLEPCKSGIFRISFFARVVGAFVAKLRFKIKNGDVEEINIKGHSLHARVKMFPDELYIGHVPFGIPCKRFILIVNPFMVPVAVQFSVEQDGDEIPLVLNVDDADGLPVITVKDYITAMISMAEEEIDAHPLEDQVIQLTSKEESLLSYRSVSTEISTCSSYFEEQIIENIPDMAFTIVRKLRETRHLEQKEAEEYVVNDTLEVLLNTNYFSSLTQFANYAQMDWNIIPFNPKEIYCDREIIYLQPNGSKTVTVLLIPNRVGQFSRSLNVRICPITEPNLASKTTDADWDVREKFFVHSKMFTAKIWMEYACRLPVINFTQVINYETAITYIDDTISCAMLFKNSSSIPGFFYYDVIPSDDSGEMIFPDNILKFFIPAKGNVVVECTVIFHRLGRVKLSGLIKIVGNLNGSPFHIIADVKTVKIHVSRTYIYRRQKVLERTVESIIITNETPTITRFTMKLKSSKHQYIEPSGAMLGPEGQGTYVSIFSKFHDADTYHNTLVINVANCDTIEIPLTYVVEGSPVLVDPNIFNGHDCGTIMVNCQESYGSDTPKYIQEVKLTNKGKHRYCLHIDKLRNNLTKCAIELGQGHLTVSPKMLCLEPQSENKIYITAESCEAGVIHNEFLVRTIDQEHKLKVHTARFVATATFVEPELHWCQKQIQMEYTRTHIYKEHPVLAIACLKNMGDVECKVSLKIVGPFKIKHLFEHSFSKIIHFRMAGLEEKEIIISLHKAAIRDEFCSTVDGRILCEANDKYQRSLPLKLLIRSPELKITQPDMILFTRERESLTYVELRNISCLNAQYKWKKVEEKTTYVSDYDDSYSFSVDILSEILRMLDIYDSDSDTDSLYERNMTLRYQKFRCRLHRLEDPIGIKDIIDEIIDNLDLEHKRYIMTMDEQNDGDSCLSARRCSSGEFVRKTVDALLHGLKLEDSYDLSQESVEECDSNRRIHFIEKTGSVAKFTTAQSALFLPPVKPGYAKTAVFILDTVGSCPQQFDITLINLERVMEFSSESLYLGVLPWYELFKTSVRIINVTQYPITVSISHKTVMDKNQRLSLGYAKIIGNRTFDICKFKSKILSLEGLMGFSEQFVHDIQVTANKSEEQLIHLRGQGIMPIIEITTKLPRPEQARDEILGEYELLQGIYYFEVFKSITEYDEDMPAPREEDNVSLLTTKYSISTIRTDSTKSTSSSREARFYRMMKTYVIINNNAELPHASVLQQLIETQKFLRQLRENPKTVAMLRRVHQDYLKLINIYGETMPINLKHFTTQPLPFQQQGFVLNMNVLVLGQLRKFIIDLHFHGPGKLIASVRTAVKIPGLYVDFEVKKSEDHDYLFYAAEKKSPSLLGKRYRNMYERVIDAETDPKVKHAHSFDFDKREQHTRLEVGAKERKELQNYYNSLNKSVYEDHRHHFTLCKIFSNSKTNYYSGEARIVVLIKPEAKYYEEGQIIEDYLYIDLHLGPTLPILLRGMISKHTIK</sequence>
<dbReference type="PANTHER" id="PTHR23053:SF0">
    <property type="entry name" value="HYDROCEPHALUS-INDUCING PROTEIN HOMOLOG"/>
    <property type="match status" value="1"/>
</dbReference>